<dbReference type="InterPro" id="IPR042099">
    <property type="entry name" value="ANL_N_sf"/>
</dbReference>
<dbReference type="Proteomes" id="UP000644010">
    <property type="component" value="Unassembled WGS sequence"/>
</dbReference>
<dbReference type="PANTHER" id="PTHR36932">
    <property type="entry name" value="CAPSULAR POLYSACCHARIDE BIOSYNTHESIS PROTEIN"/>
    <property type="match status" value="1"/>
</dbReference>
<dbReference type="PANTHER" id="PTHR36932:SF1">
    <property type="entry name" value="CAPSULAR POLYSACCHARIDE BIOSYNTHESIS PROTEIN"/>
    <property type="match status" value="1"/>
</dbReference>
<reference evidence="1 2" key="1">
    <citation type="submission" date="2020-08" db="EMBL/GenBank/DDBJ databases">
        <title>Genome public.</title>
        <authorList>
            <person name="Liu C."/>
            <person name="Sun Q."/>
        </authorList>
    </citation>
    <scope>NUCLEOTIDE SEQUENCE [LARGE SCALE GENOMIC DNA]</scope>
    <source>
        <strain evidence="1 2">BX2</strain>
    </source>
</reference>
<keyword evidence="2" id="KW-1185">Reference proteome</keyword>
<sequence>MLHKLIYNMGMRYRNPSLIPYLKFLEESDKWSLEQLNWYQFNKAKEFFCFVGFYSKFYKEYFASYGFEPLKMTSLDEMKVLPPVDKMTLIERNADIYTYFKFPKLIFCETSGTSGQVLQYHKDEVWDSHNRAAMFRGYRWYGIEPYERNGYFWGYNKTLNWKGRILDELQNRFRVFSYSEDEITQFVNKLKSAKFLEGYSSMIYEVAKIVNRLGLSGQFDLKMIKGTSEKIYNSYQLEVQKAFGQRIISEYGASESGLIAYECPEGGHMHINMENCIVEVENGEIIVTNLLSRSFPIIRYRLGDAVTLAPKDYKCPCGRQHPVILDILGRVGKNIYGKTGKYPSLTFYYVFKNLTLSKGIVLNYQAVQNEPGMVHVKIEQYLPDLAGIIDVEMRKYFARDLDYTLSWGEKLHSMDGKLKDFITTLE</sequence>
<dbReference type="GO" id="GO:0016874">
    <property type="term" value="F:ligase activity"/>
    <property type="evidence" value="ECO:0007669"/>
    <property type="project" value="UniProtKB-KW"/>
</dbReference>
<dbReference type="SUPFAM" id="SSF56801">
    <property type="entry name" value="Acetyl-CoA synthetase-like"/>
    <property type="match status" value="1"/>
</dbReference>
<dbReference type="Gene3D" id="3.40.50.12780">
    <property type="entry name" value="N-terminal domain of ligase-like"/>
    <property type="match status" value="1"/>
</dbReference>
<protein>
    <submittedName>
        <fullName evidence="1">Phenylacetate--CoA ligase family protein</fullName>
    </submittedName>
</protein>
<dbReference type="EMBL" id="JACOOI010000012">
    <property type="protein sequence ID" value="MBC5643677.1"/>
    <property type="molecule type" value="Genomic_DNA"/>
</dbReference>
<dbReference type="RefSeq" id="WP_186959632.1">
    <property type="nucleotide sequence ID" value="NZ_JACOOI010000012.1"/>
</dbReference>
<comment type="caution">
    <text evidence="1">The sequence shown here is derived from an EMBL/GenBank/DDBJ whole genome shotgun (WGS) entry which is preliminary data.</text>
</comment>
<gene>
    <name evidence="1" type="ORF">H8S77_12350</name>
</gene>
<name>A0ABR7E1N9_9BACT</name>
<evidence type="ECO:0000313" key="1">
    <source>
        <dbReference type="EMBL" id="MBC5643677.1"/>
    </source>
</evidence>
<evidence type="ECO:0000313" key="2">
    <source>
        <dbReference type="Proteomes" id="UP000644010"/>
    </source>
</evidence>
<organism evidence="1 2">
    <name type="scientific">Parabacteroides segnis</name>
    <dbReference type="NCBI Taxonomy" id="2763058"/>
    <lineage>
        <taxon>Bacteria</taxon>
        <taxon>Pseudomonadati</taxon>
        <taxon>Bacteroidota</taxon>
        <taxon>Bacteroidia</taxon>
        <taxon>Bacteroidales</taxon>
        <taxon>Tannerellaceae</taxon>
        <taxon>Parabacteroides</taxon>
    </lineage>
</organism>
<proteinExistence type="predicted"/>
<dbReference type="InterPro" id="IPR053158">
    <property type="entry name" value="CapK_Type1_Caps_Biosynth"/>
</dbReference>
<keyword evidence="1" id="KW-0436">Ligase</keyword>
<accession>A0ABR7E1N9</accession>